<feature type="domain" description="Sialate O-acetylesterase" evidence="2">
    <location>
        <begin position="33"/>
        <end position="313"/>
    </location>
</feature>
<organism evidence="3 4">
    <name type="scientific">Methylomonas methanica</name>
    <dbReference type="NCBI Taxonomy" id="421"/>
    <lineage>
        <taxon>Bacteria</taxon>
        <taxon>Pseudomonadati</taxon>
        <taxon>Pseudomonadota</taxon>
        <taxon>Gammaproteobacteria</taxon>
        <taxon>Methylococcales</taxon>
        <taxon>Methylococcaceae</taxon>
        <taxon>Methylomonas</taxon>
    </lineage>
</organism>
<dbReference type="Gene3D" id="3.40.50.1110">
    <property type="entry name" value="SGNH hydrolase"/>
    <property type="match status" value="1"/>
</dbReference>
<protein>
    <recommendedName>
        <fullName evidence="2">Sialate O-acetylesterase domain-containing protein</fullName>
    </recommendedName>
</protein>
<dbReference type="InterPro" id="IPR052940">
    <property type="entry name" value="Carb_Esterase_6"/>
</dbReference>
<sequence>MGILNRKSSLRFGVLRLYFILCCFPNIANADIDLFVMVGQSNMQGYAGNAEKFPCDSFVKDLSIDFYYIQPVSKRQLAEKAEAETQHPSESSTSIIASLGKSWRNFRLRLNRVFECPPSPLPSQEWTFLGPQWKRFPKGHFGPEISFARAMADQRFNPAIFKYSKESTSLAEDWLGPNQNGLYDDFVKHLRSAISKFAGSGEPVRIRGLFWIQGENDAITLENAKLYLDRLNSIIRHLRKEVIGDSVPIILGADEAHPSMQMNPQVQAAQQFLADQEECVARSSMLGLQKADSTHLTPAGLVEHGLRLAETYKQLAEKCAHQ</sequence>
<keyword evidence="1" id="KW-0378">Hydrolase</keyword>
<evidence type="ECO:0000313" key="4">
    <source>
        <dbReference type="Proteomes" id="UP000077763"/>
    </source>
</evidence>
<dbReference type="InterPro" id="IPR005181">
    <property type="entry name" value="SASA"/>
</dbReference>
<dbReference type="RefSeq" id="WP_064038585.1">
    <property type="nucleotide sequence ID" value="NZ_LUUH01000099.1"/>
</dbReference>
<dbReference type="InterPro" id="IPR036514">
    <property type="entry name" value="SGNH_hydro_sf"/>
</dbReference>
<dbReference type="PANTHER" id="PTHR31988:SF19">
    <property type="entry name" value="9-O-ACETYL-N-ACETYLNEURAMINIC ACID DEACETYLASE-RELATED"/>
    <property type="match status" value="1"/>
</dbReference>
<name>A0A177LVL1_METMH</name>
<evidence type="ECO:0000256" key="1">
    <source>
        <dbReference type="ARBA" id="ARBA00022801"/>
    </source>
</evidence>
<reference evidence="3 4" key="1">
    <citation type="submission" date="2016-03" db="EMBL/GenBank/DDBJ databases">
        <authorList>
            <person name="Ploux O."/>
        </authorList>
    </citation>
    <scope>NUCLEOTIDE SEQUENCE [LARGE SCALE GENOMIC DNA]</scope>
    <source>
        <strain evidence="3 4">R-45371</strain>
    </source>
</reference>
<dbReference type="Pfam" id="PF03629">
    <property type="entry name" value="SASA"/>
    <property type="match status" value="1"/>
</dbReference>
<evidence type="ECO:0000259" key="2">
    <source>
        <dbReference type="Pfam" id="PF03629"/>
    </source>
</evidence>
<gene>
    <name evidence="3" type="ORF">A1353_02665</name>
</gene>
<accession>A0A177LVL1</accession>
<comment type="caution">
    <text evidence="3">The sequence shown here is derived from an EMBL/GenBank/DDBJ whole genome shotgun (WGS) entry which is preliminary data.</text>
</comment>
<dbReference type="GO" id="GO:0016788">
    <property type="term" value="F:hydrolase activity, acting on ester bonds"/>
    <property type="evidence" value="ECO:0007669"/>
    <property type="project" value="UniProtKB-ARBA"/>
</dbReference>
<dbReference type="SUPFAM" id="SSF52266">
    <property type="entry name" value="SGNH hydrolase"/>
    <property type="match status" value="1"/>
</dbReference>
<dbReference type="AlphaFoldDB" id="A0A177LVL1"/>
<dbReference type="Proteomes" id="UP000077763">
    <property type="component" value="Unassembled WGS sequence"/>
</dbReference>
<proteinExistence type="predicted"/>
<dbReference type="EMBL" id="LUUH01000099">
    <property type="protein sequence ID" value="OAH97526.1"/>
    <property type="molecule type" value="Genomic_DNA"/>
</dbReference>
<evidence type="ECO:0000313" key="3">
    <source>
        <dbReference type="EMBL" id="OAH97526.1"/>
    </source>
</evidence>
<dbReference type="PANTHER" id="PTHR31988">
    <property type="entry name" value="ESTERASE, PUTATIVE (DUF303)-RELATED"/>
    <property type="match status" value="1"/>
</dbReference>